<dbReference type="EMBL" id="PDOD01000001">
    <property type="protein sequence ID" value="PYZ94695.1"/>
    <property type="molecule type" value="Genomic_DNA"/>
</dbReference>
<reference evidence="1 2" key="1">
    <citation type="submission" date="2017-10" db="EMBL/GenBank/DDBJ databases">
        <title>Bacillus sp. nov., a halophilic bacterium isolated from a Keqin Lake.</title>
        <authorList>
            <person name="Wang H."/>
        </authorList>
    </citation>
    <scope>NUCLEOTIDE SEQUENCE [LARGE SCALE GENOMIC DNA]</scope>
    <source>
        <strain evidence="1 2">KQ-12</strain>
    </source>
</reference>
<gene>
    <name evidence="1" type="ORF">CR194_03960</name>
</gene>
<proteinExistence type="predicted"/>
<comment type="caution">
    <text evidence="1">The sequence shown here is derived from an EMBL/GenBank/DDBJ whole genome shotgun (WGS) entry which is preliminary data.</text>
</comment>
<evidence type="ECO:0000313" key="2">
    <source>
        <dbReference type="Proteomes" id="UP000248214"/>
    </source>
</evidence>
<protein>
    <submittedName>
        <fullName evidence="1">Uncharacterized protein</fullName>
    </submittedName>
</protein>
<dbReference type="Proteomes" id="UP000248214">
    <property type="component" value="Unassembled WGS sequence"/>
</dbReference>
<accession>A0A323TYP4</accession>
<evidence type="ECO:0000313" key="1">
    <source>
        <dbReference type="EMBL" id="PYZ94695.1"/>
    </source>
</evidence>
<dbReference type="OrthoDB" id="2451977at2"/>
<sequence length="174" mass="20605">MKQEWIELKKLEGLSLNSIDSQRMIIVDRKKEQFYLLIDQPILCWIDVAGEEDNFKIISEGYVRLEWYEREDGNDTLLVHHQTTPDPLNYMTDLNPYENQRKKYNTLTSSYSPLSRTILDVRGYGESNEEDEYMTDLVIKTEKEYIHFSPAPGLMDVWISDDEPVIRGVFKRLF</sequence>
<dbReference type="RefSeq" id="WP_110608329.1">
    <property type="nucleotide sequence ID" value="NZ_PDOD01000001.1"/>
</dbReference>
<organism evidence="1 2">
    <name type="scientific">Salipaludibacillus keqinensis</name>
    <dbReference type="NCBI Taxonomy" id="2045207"/>
    <lineage>
        <taxon>Bacteria</taxon>
        <taxon>Bacillati</taxon>
        <taxon>Bacillota</taxon>
        <taxon>Bacilli</taxon>
        <taxon>Bacillales</taxon>
        <taxon>Bacillaceae</taxon>
    </lineage>
</organism>
<name>A0A323TYP4_9BACI</name>
<keyword evidence="2" id="KW-1185">Reference proteome</keyword>
<dbReference type="AlphaFoldDB" id="A0A323TYP4"/>